<dbReference type="AlphaFoldDB" id="A0AAE1YFK4"/>
<gene>
    <name evidence="1" type="ORF">Salat_1195600</name>
</gene>
<dbReference type="Proteomes" id="UP001293254">
    <property type="component" value="Unassembled WGS sequence"/>
</dbReference>
<evidence type="ECO:0000313" key="1">
    <source>
        <dbReference type="EMBL" id="KAK4428956.1"/>
    </source>
</evidence>
<organism evidence="1 2">
    <name type="scientific">Sesamum alatum</name>
    <dbReference type="NCBI Taxonomy" id="300844"/>
    <lineage>
        <taxon>Eukaryota</taxon>
        <taxon>Viridiplantae</taxon>
        <taxon>Streptophyta</taxon>
        <taxon>Embryophyta</taxon>
        <taxon>Tracheophyta</taxon>
        <taxon>Spermatophyta</taxon>
        <taxon>Magnoliopsida</taxon>
        <taxon>eudicotyledons</taxon>
        <taxon>Gunneridae</taxon>
        <taxon>Pentapetalae</taxon>
        <taxon>asterids</taxon>
        <taxon>lamiids</taxon>
        <taxon>Lamiales</taxon>
        <taxon>Pedaliaceae</taxon>
        <taxon>Sesamum</taxon>
    </lineage>
</organism>
<reference evidence="1" key="1">
    <citation type="submission" date="2020-06" db="EMBL/GenBank/DDBJ databases">
        <authorList>
            <person name="Li T."/>
            <person name="Hu X."/>
            <person name="Zhang T."/>
            <person name="Song X."/>
            <person name="Zhang H."/>
            <person name="Dai N."/>
            <person name="Sheng W."/>
            <person name="Hou X."/>
            <person name="Wei L."/>
        </authorList>
    </citation>
    <scope>NUCLEOTIDE SEQUENCE</scope>
    <source>
        <strain evidence="1">3651</strain>
        <tissue evidence="1">Leaf</tissue>
    </source>
</reference>
<keyword evidence="2" id="KW-1185">Reference proteome</keyword>
<name>A0AAE1YFK4_9LAMI</name>
<evidence type="ECO:0000313" key="2">
    <source>
        <dbReference type="Proteomes" id="UP001293254"/>
    </source>
</evidence>
<comment type="caution">
    <text evidence="1">The sequence shown here is derived from an EMBL/GenBank/DDBJ whole genome shotgun (WGS) entry which is preliminary data.</text>
</comment>
<sequence>EKQDNDLRNEKTCQHSHEEEVVEDNKITVVVVEVKEEEALLTREDLLKTQILIAVSVGEMATTWTSVGVNAKSVKLQTTLNEIVGIENIVRRKMPTSPKMKKGTRYSIHA</sequence>
<feature type="non-terminal residue" evidence="1">
    <location>
        <position position="1"/>
    </location>
</feature>
<reference evidence="1" key="2">
    <citation type="journal article" date="2024" name="Plant">
        <title>Genomic evolution and insights into agronomic trait innovations of Sesamum species.</title>
        <authorList>
            <person name="Miao H."/>
            <person name="Wang L."/>
            <person name="Qu L."/>
            <person name="Liu H."/>
            <person name="Sun Y."/>
            <person name="Le M."/>
            <person name="Wang Q."/>
            <person name="Wei S."/>
            <person name="Zheng Y."/>
            <person name="Lin W."/>
            <person name="Duan Y."/>
            <person name="Cao H."/>
            <person name="Xiong S."/>
            <person name="Wang X."/>
            <person name="Wei L."/>
            <person name="Li C."/>
            <person name="Ma Q."/>
            <person name="Ju M."/>
            <person name="Zhao R."/>
            <person name="Li G."/>
            <person name="Mu C."/>
            <person name="Tian Q."/>
            <person name="Mei H."/>
            <person name="Zhang T."/>
            <person name="Gao T."/>
            <person name="Zhang H."/>
        </authorList>
    </citation>
    <scope>NUCLEOTIDE SEQUENCE</scope>
    <source>
        <strain evidence="1">3651</strain>
    </source>
</reference>
<proteinExistence type="predicted"/>
<accession>A0AAE1YFK4</accession>
<dbReference type="EMBL" id="JACGWO010000004">
    <property type="protein sequence ID" value="KAK4428956.1"/>
    <property type="molecule type" value="Genomic_DNA"/>
</dbReference>
<protein>
    <submittedName>
        <fullName evidence="1">Uncharacterized protein</fullName>
    </submittedName>
</protein>